<evidence type="ECO:0000256" key="7">
    <source>
        <dbReference type="PROSITE-ProRule" id="PRU00047"/>
    </source>
</evidence>
<evidence type="ECO:0000256" key="1">
    <source>
        <dbReference type="ARBA" id="ARBA00004642"/>
    </source>
</evidence>
<protein>
    <submittedName>
        <fullName evidence="10">Zinc finger CCHC domain-containing protein 8</fullName>
    </submittedName>
</protein>
<dbReference type="SMART" id="SM00581">
    <property type="entry name" value="PSP"/>
    <property type="match status" value="1"/>
</dbReference>
<gene>
    <name evidence="10" type="ORF">HOLleu_09501</name>
</gene>
<dbReference type="InterPro" id="IPR001878">
    <property type="entry name" value="Znf_CCHC"/>
</dbReference>
<keyword evidence="11" id="KW-1185">Reference proteome</keyword>
<feature type="region of interest" description="Disordered" evidence="8">
    <location>
        <begin position="225"/>
        <end position="244"/>
    </location>
</feature>
<keyword evidence="5" id="KW-0862">Zinc</keyword>
<dbReference type="Pfam" id="PF00098">
    <property type="entry name" value="zf-CCHC"/>
    <property type="match status" value="1"/>
</dbReference>
<accession>A0A9Q1CDI4</accession>
<reference evidence="10" key="1">
    <citation type="submission" date="2021-10" db="EMBL/GenBank/DDBJ databases">
        <title>Tropical sea cucumber genome reveals ecological adaptation and Cuvierian tubules defense mechanism.</title>
        <authorList>
            <person name="Chen T."/>
        </authorList>
    </citation>
    <scope>NUCLEOTIDE SEQUENCE</scope>
    <source>
        <strain evidence="10">Nanhai2018</strain>
        <tissue evidence="10">Muscle</tissue>
    </source>
</reference>
<dbReference type="InterPro" id="IPR052115">
    <property type="entry name" value="NEXT_complex_subunit_ZCCHC8"/>
</dbReference>
<proteinExistence type="inferred from homology"/>
<dbReference type="Proteomes" id="UP001152320">
    <property type="component" value="Chromosome 4"/>
</dbReference>
<comment type="caution">
    <text evidence="10">The sequence shown here is derived from an EMBL/GenBank/DDBJ whole genome shotgun (WGS) entry which is preliminary data.</text>
</comment>
<evidence type="ECO:0000256" key="2">
    <source>
        <dbReference type="ARBA" id="ARBA00007497"/>
    </source>
</evidence>
<keyword evidence="3" id="KW-0479">Metal-binding</keyword>
<evidence type="ECO:0000256" key="4">
    <source>
        <dbReference type="ARBA" id="ARBA00022771"/>
    </source>
</evidence>
<feature type="compositionally biased region" description="Polar residues" evidence="8">
    <location>
        <begin position="513"/>
        <end position="533"/>
    </location>
</feature>
<dbReference type="GO" id="GO:0005654">
    <property type="term" value="C:nucleoplasm"/>
    <property type="evidence" value="ECO:0007669"/>
    <property type="project" value="UniProtKB-SubCell"/>
</dbReference>
<dbReference type="PROSITE" id="PS50158">
    <property type="entry name" value="ZF_CCHC"/>
    <property type="match status" value="1"/>
</dbReference>
<dbReference type="OrthoDB" id="8026949at2759"/>
<evidence type="ECO:0000256" key="5">
    <source>
        <dbReference type="ARBA" id="ARBA00022833"/>
    </source>
</evidence>
<dbReference type="EMBL" id="JAIZAY010000004">
    <property type="protein sequence ID" value="KAJ8042680.1"/>
    <property type="molecule type" value="Genomic_DNA"/>
</dbReference>
<feature type="compositionally biased region" description="Polar residues" evidence="8">
    <location>
        <begin position="541"/>
        <end position="569"/>
    </location>
</feature>
<dbReference type="SUPFAM" id="SSF57756">
    <property type="entry name" value="Retrovirus zinc finger-like domains"/>
    <property type="match status" value="1"/>
</dbReference>
<keyword evidence="4 7" id="KW-0863">Zinc-finger</keyword>
<comment type="subcellular location">
    <subcellularLocation>
        <location evidence="1">Nucleus</location>
        <location evidence="1">Nucleoplasm</location>
    </subcellularLocation>
</comment>
<dbReference type="PANTHER" id="PTHR13316:SF0">
    <property type="entry name" value="ZINC FINGER CCHC DOMAIN-CONTAINING PROTEIN 8"/>
    <property type="match status" value="1"/>
</dbReference>
<dbReference type="GO" id="GO:0071013">
    <property type="term" value="C:catalytic step 2 spliceosome"/>
    <property type="evidence" value="ECO:0007669"/>
    <property type="project" value="TreeGrafter"/>
</dbReference>
<dbReference type="GO" id="GO:0003723">
    <property type="term" value="F:RNA binding"/>
    <property type="evidence" value="ECO:0007669"/>
    <property type="project" value="TreeGrafter"/>
</dbReference>
<comment type="similarity">
    <text evidence="2">Belongs to the ZCCHC8 family.</text>
</comment>
<name>A0A9Q1CDI4_HOLLE</name>
<evidence type="ECO:0000313" key="10">
    <source>
        <dbReference type="EMBL" id="KAJ8042680.1"/>
    </source>
</evidence>
<sequence>MEIPTKDTAENPFGDVSLFQQFDENEADSKLLQRSKVDSDGKDRLLADLKRENEDLKQRIRLLEPPREGKFFSSEDSPVVQVIFMHHDRISKKRQVVEDFFQKLVSGIETDDDKSSHQLLPQRSSVRIKGSNVTFLATGNVQYYTNFCLDIIGRPLIDGDIALTEDWEIPSFSRGFPDPLPLDEDAPRKSRPSRPKACCFNCGDEGHSLRDCPIEPDYQRINAKKQEFRNNSSPSLNSKRYHKDAESDNRFTDFKAGIVSDELRKALGLQPQDLPDYIYRMRALGYPPGYLLEAEVTSSGLAVYDKLRDEEGEIKDAHDISVKYNPERLIKYPGFNVTVPAGVVDDWQYRNMPPMQPHHDYEVFRSVMGKNQSNNDRSKKRKGEFNEDVSKRKKSRVQEVKEMEICPVESPSSSSDPDSRGFWLDDEDTQGSPFRPPLPPSPYPSELPPIPSSTPPDTPNRTPNHTPKDTPLGSLENTPVPSPSVSSSDGIYPSMEMEGSGLSSPSLDDLVSQQKQLLSTLSDENPATISDSNIVVEKVQEGTQENEVGSSQVEGTESSEPGDSMSMHTNTEDGDREEESTEKSEEQRKDEDKQSNDVPSLEDKIDSTTVEEGEQPNKSGVPHRKNFAEGITPHVDENVSASKGVFKKILGLLKISKDKSS</sequence>
<dbReference type="SMART" id="SM00343">
    <property type="entry name" value="ZnF_C2HC"/>
    <property type="match status" value="1"/>
</dbReference>
<dbReference type="InterPro" id="IPR036875">
    <property type="entry name" value="Znf_CCHC_sf"/>
</dbReference>
<evidence type="ECO:0000259" key="9">
    <source>
        <dbReference type="PROSITE" id="PS50158"/>
    </source>
</evidence>
<feature type="compositionally biased region" description="Basic and acidic residues" evidence="8">
    <location>
        <begin position="581"/>
        <end position="606"/>
    </location>
</feature>
<keyword evidence="6" id="KW-0539">Nucleus</keyword>
<organism evidence="10 11">
    <name type="scientific">Holothuria leucospilota</name>
    <name type="common">Black long sea cucumber</name>
    <name type="synonym">Mertensiothuria leucospilota</name>
    <dbReference type="NCBI Taxonomy" id="206669"/>
    <lineage>
        <taxon>Eukaryota</taxon>
        <taxon>Metazoa</taxon>
        <taxon>Echinodermata</taxon>
        <taxon>Eleutherozoa</taxon>
        <taxon>Echinozoa</taxon>
        <taxon>Holothuroidea</taxon>
        <taxon>Aspidochirotacea</taxon>
        <taxon>Aspidochirotida</taxon>
        <taxon>Holothuriidae</taxon>
        <taxon>Holothuria</taxon>
    </lineage>
</organism>
<evidence type="ECO:0000256" key="3">
    <source>
        <dbReference type="ARBA" id="ARBA00022723"/>
    </source>
</evidence>
<feature type="compositionally biased region" description="Low complexity" evidence="8">
    <location>
        <begin position="499"/>
        <end position="512"/>
    </location>
</feature>
<feature type="domain" description="CCHC-type" evidence="9">
    <location>
        <begin position="199"/>
        <end position="213"/>
    </location>
</feature>
<dbReference type="InterPro" id="IPR006568">
    <property type="entry name" value="PSP_pro-rich"/>
</dbReference>
<dbReference type="AlphaFoldDB" id="A0A9Q1CDI4"/>
<feature type="compositionally biased region" description="Pro residues" evidence="8">
    <location>
        <begin position="434"/>
        <end position="458"/>
    </location>
</feature>
<feature type="compositionally biased region" description="Basic and acidic residues" evidence="8">
    <location>
        <begin position="383"/>
        <end position="404"/>
    </location>
</feature>
<evidence type="ECO:0000313" key="11">
    <source>
        <dbReference type="Proteomes" id="UP001152320"/>
    </source>
</evidence>
<dbReference type="GO" id="GO:0008270">
    <property type="term" value="F:zinc ion binding"/>
    <property type="evidence" value="ECO:0007669"/>
    <property type="project" value="UniProtKB-KW"/>
</dbReference>
<feature type="compositionally biased region" description="Polar residues" evidence="8">
    <location>
        <begin position="229"/>
        <end position="238"/>
    </location>
</feature>
<feature type="region of interest" description="Disordered" evidence="8">
    <location>
        <begin position="369"/>
        <end position="639"/>
    </location>
</feature>
<dbReference type="Gene3D" id="4.10.60.10">
    <property type="entry name" value="Zinc finger, CCHC-type"/>
    <property type="match status" value="1"/>
</dbReference>
<evidence type="ECO:0000256" key="6">
    <source>
        <dbReference type="ARBA" id="ARBA00023242"/>
    </source>
</evidence>
<dbReference type="PANTHER" id="PTHR13316">
    <property type="entry name" value="ZINC FINGER, CCHC DOMAIN CONTAINING 8"/>
    <property type="match status" value="1"/>
</dbReference>
<dbReference type="Pfam" id="PF04046">
    <property type="entry name" value="PSP"/>
    <property type="match status" value="1"/>
</dbReference>
<evidence type="ECO:0000256" key="8">
    <source>
        <dbReference type="SAM" id="MobiDB-lite"/>
    </source>
</evidence>